<dbReference type="Gene3D" id="1.10.287.130">
    <property type="match status" value="1"/>
</dbReference>
<comment type="function">
    <text evidence="14">Functions as a polar differentiation marker. Essential protein that, by localizing in the old pole of dividing cells, controls cell division and maturation, probably through control of DivK phosphorylation status and cellular distribution, which in turn regulates CtrA, a transcriptional regulator of the minB operon. The asymmetrical localization of this protein is probably required for cells to enter a new division cycle.</text>
</comment>
<evidence type="ECO:0000256" key="10">
    <source>
        <dbReference type="ARBA" id="ARBA00022741"/>
    </source>
</evidence>
<evidence type="ECO:0000256" key="12">
    <source>
        <dbReference type="ARBA" id="ARBA00022840"/>
    </source>
</evidence>
<dbReference type="InterPro" id="IPR000014">
    <property type="entry name" value="PAS"/>
</dbReference>
<dbReference type="InterPro" id="IPR048231">
    <property type="entry name" value="PdhS_histid_kinase"/>
</dbReference>
<dbReference type="InterPro" id="IPR005467">
    <property type="entry name" value="His_kinase_dom"/>
</dbReference>
<keyword evidence="6" id="KW-0963">Cytoplasm</keyword>
<sequence length="1050" mass="114408">MSGSYPFIDIAALDHIREGFAKGDAQLVLTRDLSTVLWINGPGAKLFGYERIEDVIGEELDLPVATRRQIMSSSNEADIAPRIVAVRLGAGMRSELTRLQVSQLTMPDGIEALLLAVEKQNTAPDVIISGLGDNATHVALIDTQAKVVASSSRFAALDISASTLEDLIVEVRDAGDRIVKRRIRAGKSSVPGAIARLTDNPAMHLICIVEEAVTTPQKADDAEATAATDNDAVMHEDEIAAKEIKPKSFVFDRNGPPARFIWKTDAAGSFTEVSPELGGIIGPNAADVIGRRFAEVANVFAFDTDGSIGSLLEKRDTWSGKKLLWPVEGTNLRVPVELAALPVYSRDREFIGFRGFGLVRPEDAEEDPETIGLVLAGGIPPKRETAPSTKEMSSTDGDDDVLALSEEVANDDRPNIQHQTKAAPMLPFELTPNPGRRESDKVIELLNTAAREKVEADRAKQFKAKEQGREQRPEGGLTATERNAFREIADRLRKQGLATSRQDGDASLEKPAEKIEQPQPAAERNAPVAIISENLPAAEDKPDQKHRVDETALLANLPIPVIIHSGDEIHYVNQALLDLTGYETLTDIHDAGGVDALFNSDSDESNNPQGMVLRRADGSEEPVDAHLNAIGWQNGRALMLSLMPAAPASIEVVASEKAEIADEEHTEKQALKAQVEELKIILDTATDGVVLIDPEGRIRSMNHSAAALFGYDRTDTEGKFFSMLFAIESQRAAMDYLHGLSENGVLSVLNDGREVIGREAQGGFIPLFMTMGKLPHTSGFCAVLRDITQWKRTEEELTNARKEAERASNQKTDFLARISHEIRTPLNAIIGFSELMADEKFGSIGNDRYRDYLRDINRSGNHVLALVNDLLDISKIEAGALDMQFEAVSLNDAIGEAIALMQPQANRERVIIRSSFQSNLPDIVADARSIKQVALNLLSNAVRFTATGGQVIVSTNYELNGDVVMRVRDTGVGMTKAEVEQALKPFRQVNAMQRRQTESAKDWRNEGTGLGLPLTKAMVEANRAQFAIDSTPGRGTVVEIIFPPTRVLAD</sequence>
<protein>
    <recommendedName>
        <fullName evidence="5">Cell-division control histidine kinase PdhS</fullName>
        <ecNumber evidence="4">2.7.13.3</ecNumber>
    </recommendedName>
</protein>
<dbReference type="GO" id="GO:0051301">
    <property type="term" value="P:cell division"/>
    <property type="evidence" value="ECO:0007669"/>
    <property type="project" value="UniProtKB-KW"/>
</dbReference>
<dbReference type="NCBIfam" id="TIGR00229">
    <property type="entry name" value="sensory_box"/>
    <property type="match status" value="1"/>
</dbReference>
<keyword evidence="10" id="KW-0547">Nucleotide-binding</keyword>
<dbReference type="Pfam" id="PF00989">
    <property type="entry name" value="PAS"/>
    <property type="match status" value="1"/>
</dbReference>
<evidence type="ECO:0000256" key="7">
    <source>
        <dbReference type="ARBA" id="ARBA00022553"/>
    </source>
</evidence>
<evidence type="ECO:0000256" key="14">
    <source>
        <dbReference type="ARBA" id="ARBA00024650"/>
    </source>
</evidence>
<dbReference type="SUPFAM" id="SSF47384">
    <property type="entry name" value="Homodimeric domain of signal transducing histidine kinase"/>
    <property type="match status" value="1"/>
</dbReference>
<evidence type="ECO:0000256" key="5">
    <source>
        <dbReference type="ARBA" id="ARBA00020197"/>
    </source>
</evidence>
<dbReference type="InterPro" id="IPR013767">
    <property type="entry name" value="PAS_fold"/>
</dbReference>
<keyword evidence="15" id="KW-0175">Coiled coil</keyword>
<dbReference type="PROSITE" id="PS50112">
    <property type="entry name" value="PAS"/>
    <property type="match status" value="1"/>
</dbReference>
<evidence type="ECO:0000256" key="16">
    <source>
        <dbReference type="SAM" id="MobiDB-lite"/>
    </source>
</evidence>
<evidence type="ECO:0000259" key="17">
    <source>
        <dbReference type="PROSITE" id="PS50109"/>
    </source>
</evidence>
<name>A0A256FQ52_9HYPH</name>
<proteinExistence type="predicted"/>
<dbReference type="InterPro" id="IPR036097">
    <property type="entry name" value="HisK_dim/P_sf"/>
</dbReference>
<reference evidence="19 20" key="1">
    <citation type="submission" date="2017-07" db="EMBL/GenBank/DDBJ databases">
        <title>Phylogenetic study on the rhizospheric bacterium Ochrobactrum sp. A44.</title>
        <authorList>
            <person name="Krzyzanowska D.M."/>
            <person name="Ossowicki A."/>
            <person name="Rajewska M."/>
            <person name="Maciag T."/>
            <person name="Kaczynski Z."/>
            <person name="Czerwicka M."/>
            <person name="Jafra S."/>
        </authorList>
    </citation>
    <scope>NUCLEOTIDE SEQUENCE [LARGE SCALE GENOMIC DNA]</scope>
    <source>
        <strain evidence="19 20">OgA9a</strain>
    </source>
</reference>
<dbReference type="EMBL" id="NNRL01000148">
    <property type="protein sequence ID" value="OYR16890.1"/>
    <property type="molecule type" value="Genomic_DNA"/>
</dbReference>
<dbReference type="InterPro" id="IPR003661">
    <property type="entry name" value="HisK_dim/P_dom"/>
</dbReference>
<evidence type="ECO:0000256" key="13">
    <source>
        <dbReference type="ARBA" id="ARBA00023306"/>
    </source>
</evidence>
<dbReference type="InterPro" id="IPR004358">
    <property type="entry name" value="Sig_transdc_His_kin-like_C"/>
</dbReference>
<keyword evidence="11 19" id="KW-0418">Kinase</keyword>
<dbReference type="Pfam" id="PF00512">
    <property type="entry name" value="HisKA"/>
    <property type="match status" value="1"/>
</dbReference>
<feature type="domain" description="Histidine kinase" evidence="17">
    <location>
        <begin position="817"/>
        <end position="1046"/>
    </location>
</feature>
<dbReference type="GO" id="GO:0005737">
    <property type="term" value="C:cytoplasm"/>
    <property type="evidence" value="ECO:0007669"/>
    <property type="project" value="UniProtKB-SubCell"/>
</dbReference>
<dbReference type="OrthoDB" id="9801651at2"/>
<evidence type="ECO:0000259" key="18">
    <source>
        <dbReference type="PROSITE" id="PS50112"/>
    </source>
</evidence>
<evidence type="ECO:0000256" key="15">
    <source>
        <dbReference type="SAM" id="Coils"/>
    </source>
</evidence>
<dbReference type="RefSeq" id="WP_094539048.1">
    <property type="nucleotide sequence ID" value="NZ_JBHEER010000004.1"/>
</dbReference>
<dbReference type="PRINTS" id="PR00344">
    <property type="entry name" value="BCTRLSENSOR"/>
</dbReference>
<keyword evidence="7" id="KW-0597">Phosphoprotein</keyword>
<dbReference type="Pfam" id="PF13188">
    <property type="entry name" value="PAS_8"/>
    <property type="match status" value="1"/>
</dbReference>
<evidence type="ECO:0000256" key="1">
    <source>
        <dbReference type="ARBA" id="ARBA00000085"/>
    </source>
</evidence>
<feature type="coiled-coil region" evidence="15">
    <location>
        <begin position="787"/>
        <end position="817"/>
    </location>
</feature>
<accession>A0A256FQ52</accession>
<evidence type="ECO:0000313" key="20">
    <source>
        <dbReference type="Proteomes" id="UP000216478"/>
    </source>
</evidence>
<dbReference type="CDD" id="cd00082">
    <property type="entry name" value="HisKA"/>
    <property type="match status" value="1"/>
</dbReference>
<dbReference type="GO" id="GO:0006355">
    <property type="term" value="P:regulation of DNA-templated transcription"/>
    <property type="evidence" value="ECO:0007669"/>
    <property type="project" value="InterPro"/>
</dbReference>
<feature type="domain" description="PAS" evidence="18">
    <location>
        <begin position="674"/>
        <end position="744"/>
    </location>
</feature>
<keyword evidence="13" id="KW-0131">Cell cycle</keyword>
<dbReference type="PROSITE" id="PS50109">
    <property type="entry name" value="HIS_KIN"/>
    <property type="match status" value="1"/>
</dbReference>
<keyword evidence="20" id="KW-1185">Reference proteome</keyword>
<evidence type="ECO:0000256" key="9">
    <source>
        <dbReference type="ARBA" id="ARBA00022679"/>
    </source>
</evidence>
<evidence type="ECO:0000256" key="6">
    <source>
        <dbReference type="ARBA" id="ARBA00022490"/>
    </source>
</evidence>
<feature type="region of interest" description="Disordered" evidence="16">
    <location>
        <begin position="454"/>
        <end position="527"/>
    </location>
</feature>
<dbReference type="InterPro" id="IPR035965">
    <property type="entry name" value="PAS-like_dom_sf"/>
</dbReference>
<dbReference type="Gene3D" id="3.30.450.20">
    <property type="entry name" value="PAS domain"/>
    <property type="match status" value="1"/>
</dbReference>
<keyword evidence="8" id="KW-0132">Cell division</keyword>
<feature type="compositionally biased region" description="Basic and acidic residues" evidence="16">
    <location>
        <begin position="502"/>
        <end position="516"/>
    </location>
</feature>
<dbReference type="SMART" id="SM00388">
    <property type="entry name" value="HisKA"/>
    <property type="match status" value="1"/>
</dbReference>
<keyword evidence="12" id="KW-0067">ATP-binding</keyword>
<organism evidence="19 20">
    <name type="scientific">Brucella grignonensis</name>
    <dbReference type="NCBI Taxonomy" id="94627"/>
    <lineage>
        <taxon>Bacteria</taxon>
        <taxon>Pseudomonadati</taxon>
        <taxon>Pseudomonadota</taxon>
        <taxon>Alphaproteobacteria</taxon>
        <taxon>Hyphomicrobiales</taxon>
        <taxon>Brucellaceae</taxon>
        <taxon>Brucella/Ochrobactrum group</taxon>
        <taxon>Brucella</taxon>
    </lineage>
</organism>
<comment type="subcellular location">
    <subcellularLocation>
        <location evidence="2">Cytoplasm</location>
    </subcellularLocation>
</comment>
<feature type="compositionally biased region" description="Polar residues" evidence="16">
    <location>
        <begin position="386"/>
        <end position="395"/>
    </location>
</feature>
<evidence type="ECO:0000313" key="19">
    <source>
        <dbReference type="EMBL" id="OYR16890.1"/>
    </source>
</evidence>
<dbReference type="InterPro" id="IPR036890">
    <property type="entry name" value="HATPase_C_sf"/>
</dbReference>
<keyword evidence="9 19" id="KW-0808">Transferase</keyword>
<dbReference type="AlphaFoldDB" id="A0A256FQ52"/>
<dbReference type="NCBIfam" id="NF041593">
    <property type="entry name" value="histid_kinase_PdhS"/>
    <property type="match status" value="1"/>
</dbReference>
<evidence type="ECO:0000256" key="4">
    <source>
        <dbReference type="ARBA" id="ARBA00012438"/>
    </source>
</evidence>
<dbReference type="SUPFAM" id="SSF55785">
    <property type="entry name" value="PYP-like sensor domain (PAS domain)"/>
    <property type="match status" value="1"/>
</dbReference>
<evidence type="ECO:0000256" key="11">
    <source>
        <dbReference type="ARBA" id="ARBA00022777"/>
    </source>
</evidence>
<evidence type="ECO:0000256" key="8">
    <source>
        <dbReference type="ARBA" id="ARBA00022618"/>
    </source>
</evidence>
<evidence type="ECO:0000256" key="2">
    <source>
        <dbReference type="ARBA" id="ARBA00004496"/>
    </source>
</evidence>
<evidence type="ECO:0000256" key="3">
    <source>
        <dbReference type="ARBA" id="ARBA00011411"/>
    </source>
</evidence>
<comment type="subunit">
    <text evidence="3">Interacts with DivK.</text>
</comment>
<dbReference type="GO" id="GO:0009927">
    <property type="term" value="F:histidine phosphotransfer kinase activity"/>
    <property type="evidence" value="ECO:0007669"/>
    <property type="project" value="TreeGrafter"/>
</dbReference>
<feature type="compositionally biased region" description="Basic and acidic residues" evidence="16">
    <location>
        <begin position="454"/>
        <end position="473"/>
    </location>
</feature>
<gene>
    <name evidence="19" type="primary">pdhS</name>
    <name evidence="19" type="ORF">CEV33_4014</name>
</gene>
<dbReference type="Pfam" id="PF02518">
    <property type="entry name" value="HATPase_c"/>
    <property type="match status" value="1"/>
</dbReference>
<dbReference type="SUPFAM" id="SSF55874">
    <property type="entry name" value="ATPase domain of HSP90 chaperone/DNA topoisomerase II/histidine kinase"/>
    <property type="match status" value="1"/>
</dbReference>
<feature type="compositionally biased region" description="Basic and acidic residues" evidence="16">
    <location>
        <begin position="483"/>
        <end position="493"/>
    </location>
</feature>
<dbReference type="PANTHER" id="PTHR43047:SF72">
    <property type="entry name" value="OSMOSENSING HISTIDINE PROTEIN KINASE SLN1"/>
    <property type="match status" value="1"/>
</dbReference>
<dbReference type="InterPro" id="IPR003594">
    <property type="entry name" value="HATPase_dom"/>
</dbReference>
<dbReference type="CDD" id="cd00130">
    <property type="entry name" value="PAS"/>
    <property type="match status" value="1"/>
</dbReference>
<feature type="region of interest" description="Disordered" evidence="16">
    <location>
        <begin position="377"/>
        <end position="398"/>
    </location>
</feature>
<comment type="catalytic activity">
    <reaction evidence="1">
        <text>ATP + protein L-histidine = ADP + protein N-phospho-L-histidine.</text>
        <dbReference type="EC" id="2.7.13.3"/>
    </reaction>
</comment>
<dbReference type="EC" id="2.7.13.3" evidence="4"/>
<dbReference type="Gene3D" id="3.30.565.10">
    <property type="entry name" value="Histidine kinase-like ATPase, C-terminal domain"/>
    <property type="match status" value="1"/>
</dbReference>
<dbReference type="GO" id="GO:0005886">
    <property type="term" value="C:plasma membrane"/>
    <property type="evidence" value="ECO:0007669"/>
    <property type="project" value="TreeGrafter"/>
</dbReference>
<dbReference type="PANTHER" id="PTHR43047">
    <property type="entry name" value="TWO-COMPONENT HISTIDINE PROTEIN KINASE"/>
    <property type="match status" value="1"/>
</dbReference>
<dbReference type="Proteomes" id="UP000216478">
    <property type="component" value="Unassembled WGS sequence"/>
</dbReference>
<comment type="caution">
    <text evidence="19">The sequence shown here is derived from an EMBL/GenBank/DDBJ whole genome shotgun (WGS) entry which is preliminary data.</text>
</comment>
<dbReference type="SMART" id="SM00387">
    <property type="entry name" value="HATPase_c"/>
    <property type="match status" value="1"/>
</dbReference>
<dbReference type="SMART" id="SM00091">
    <property type="entry name" value="PAS"/>
    <property type="match status" value="2"/>
</dbReference>
<dbReference type="GO" id="GO:0005524">
    <property type="term" value="F:ATP binding"/>
    <property type="evidence" value="ECO:0007669"/>
    <property type="project" value="UniProtKB-KW"/>
</dbReference>
<dbReference type="GO" id="GO:0000155">
    <property type="term" value="F:phosphorelay sensor kinase activity"/>
    <property type="evidence" value="ECO:0007669"/>
    <property type="project" value="InterPro"/>
</dbReference>